<name>A0A6J6A507_9ZZZZ</name>
<accession>A0A6J6A507</accession>
<proteinExistence type="predicted"/>
<dbReference type="AlphaFoldDB" id="A0A6J6A507"/>
<evidence type="ECO:0000313" key="1">
    <source>
        <dbReference type="EMBL" id="CAB4363464.1"/>
    </source>
</evidence>
<organism evidence="1">
    <name type="scientific">freshwater metagenome</name>
    <dbReference type="NCBI Taxonomy" id="449393"/>
    <lineage>
        <taxon>unclassified sequences</taxon>
        <taxon>metagenomes</taxon>
        <taxon>ecological metagenomes</taxon>
    </lineage>
</organism>
<dbReference type="EMBL" id="CAESGF010000006">
    <property type="protein sequence ID" value="CAB4363464.1"/>
    <property type="molecule type" value="Genomic_DNA"/>
</dbReference>
<reference evidence="1" key="1">
    <citation type="submission" date="2020-05" db="EMBL/GenBank/DDBJ databases">
        <authorList>
            <person name="Chiriac C."/>
            <person name="Salcher M."/>
            <person name="Ghai R."/>
            <person name="Kavagutti S V."/>
        </authorList>
    </citation>
    <scope>NUCLEOTIDE SEQUENCE</scope>
</reference>
<protein>
    <submittedName>
        <fullName evidence="1">Unannotated protein</fullName>
    </submittedName>
</protein>
<gene>
    <name evidence="1" type="ORF">UFOPK4189_01244</name>
</gene>
<sequence length="126" mass="13275">MVLDPPSVVLDPPSVVLDPPSVVLDPPSVVLDPPSVVLDPPSPAFAPASSGLRLGVLVPPMANEAITGVANTEPASRRTRNCRRLEPACDATYSMMSSDIVCLPYFVGRLPDLCAAHGFARTTWVV</sequence>